<proteinExistence type="predicted"/>
<accession>A0AAW4BGY4</accession>
<feature type="non-terminal residue" evidence="1">
    <location>
        <position position="1"/>
    </location>
</feature>
<dbReference type="Proteomes" id="UP000786185">
    <property type="component" value="Unassembled WGS sequence"/>
</dbReference>
<evidence type="ECO:0000313" key="1">
    <source>
        <dbReference type="EMBL" id="MBF4437185.1"/>
    </source>
</evidence>
<organism evidence="1 2">
    <name type="scientific">Vibrio anguillarum</name>
    <name type="common">Listonella anguillarum</name>
    <dbReference type="NCBI Taxonomy" id="55601"/>
    <lineage>
        <taxon>Bacteria</taxon>
        <taxon>Pseudomonadati</taxon>
        <taxon>Pseudomonadota</taxon>
        <taxon>Gammaproteobacteria</taxon>
        <taxon>Vibrionales</taxon>
        <taxon>Vibrionaceae</taxon>
        <taxon>Vibrio</taxon>
    </lineage>
</organism>
<reference evidence="1" key="1">
    <citation type="journal article" date="2021" name="PeerJ">
        <title>Analysis of 44 Vibrio anguillarum genomes reveals high genetic diversity.</title>
        <authorList>
            <person name="Hansen M.J."/>
            <person name="Dalsgaard I."/>
        </authorList>
    </citation>
    <scope>NUCLEOTIDE SEQUENCE</scope>
    <source>
        <strain evidence="1">850617-1/1</strain>
    </source>
</reference>
<protein>
    <submittedName>
        <fullName evidence="1">Glycosyltransferase</fullName>
    </submittedName>
</protein>
<dbReference type="AlphaFoldDB" id="A0AAW4BGY4"/>
<dbReference type="EMBL" id="SCLC01000707">
    <property type="protein sequence ID" value="MBF4437185.1"/>
    <property type="molecule type" value="Genomic_DNA"/>
</dbReference>
<evidence type="ECO:0000313" key="2">
    <source>
        <dbReference type="Proteomes" id="UP000786185"/>
    </source>
</evidence>
<name>A0AAW4BGY4_VIBAN</name>
<comment type="caution">
    <text evidence="1">The sequence shown here is derived from an EMBL/GenBank/DDBJ whole genome shotgun (WGS) entry which is preliminary data.</text>
</comment>
<gene>
    <name evidence="1" type="ORF">ERJ77_22410</name>
</gene>
<sequence>RYLVTNSKFLYLLVKARFSNHKSKL</sequence>